<sequence>MKHIKHIVIMMSCQSLIIILIIIFIMDITIDGLPRMNTIMDMDLEHGIIQQNGVMVGDTD</sequence>
<feature type="transmembrane region" description="Helical" evidence="1">
    <location>
        <begin position="7"/>
        <end position="26"/>
    </location>
</feature>
<reference evidence="2 3" key="2">
    <citation type="submission" date="2018-11" db="EMBL/GenBank/DDBJ databases">
        <authorList>
            <consortium name="Pathogen Informatics"/>
        </authorList>
    </citation>
    <scope>NUCLEOTIDE SEQUENCE [LARGE SCALE GENOMIC DNA]</scope>
</reference>
<protein>
    <submittedName>
        <fullName evidence="2 4">Uncharacterized protein</fullName>
    </submittedName>
</protein>
<keyword evidence="1" id="KW-1133">Transmembrane helix</keyword>
<dbReference type="EMBL" id="UZAJ01009038">
    <property type="protein sequence ID" value="VDO54392.1"/>
    <property type="molecule type" value="Genomic_DNA"/>
</dbReference>
<organism evidence="4">
    <name type="scientific">Onchocerca flexuosa</name>
    <dbReference type="NCBI Taxonomy" id="387005"/>
    <lineage>
        <taxon>Eukaryota</taxon>
        <taxon>Metazoa</taxon>
        <taxon>Ecdysozoa</taxon>
        <taxon>Nematoda</taxon>
        <taxon>Chromadorea</taxon>
        <taxon>Rhabditida</taxon>
        <taxon>Spirurina</taxon>
        <taxon>Spiruromorpha</taxon>
        <taxon>Filarioidea</taxon>
        <taxon>Onchocercidae</taxon>
        <taxon>Onchocerca</taxon>
    </lineage>
</organism>
<name>A0A183HL18_9BILA</name>
<evidence type="ECO:0000256" key="1">
    <source>
        <dbReference type="SAM" id="Phobius"/>
    </source>
</evidence>
<keyword evidence="1" id="KW-0812">Transmembrane</keyword>
<evidence type="ECO:0000313" key="4">
    <source>
        <dbReference type="WBParaSite" id="OFLC_0000817901-mRNA-1"/>
    </source>
</evidence>
<dbReference type="Proteomes" id="UP000267606">
    <property type="component" value="Unassembled WGS sequence"/>
</dbReference>
<gene>
    <name evidence="2" type="ORF">OFLC_LOCUS8177</name>
</gene>
<evidence type="ECO:0000313" key="3">
    <source>
        <dbReference type="Proteomes" id="UP000267606"/>
    </source>
</evidence>
<dbReference type="WBParaSite" id="OFLC_0000817901-mRNA-1">
    <property type="protein sequence ID" value="OFLC_0000817901-mRNA-1"/>
    <property type="gene ID" value="OFLC_0000817901"/>
</dbReference>
<keyword evidence="3" id="KW-1185">Reference proteome</keyword>
<reference evidence="4" key="1">
    <citation type="submission" date="2016-06" db="UniProtKB">
        <authorList>
            <consortium name="WormBaseParasite"/>
        </authorList>
    </citation>
    <scope>IDENTIFICATION</scope>
</reference>
<dbReference type="AlphaFoldDB" id="A0A183HL18"/>
<evidence type="ECO:0000313" key="2">
    <source>
        <dbReference type="EMBL" id="VDO54392.1"/>
    </source>
</evidence>
<keyword evidence="1" id="KW-0472">Membrane</keyword>
<proteinExistence type="predicted"/>
<accession>A0A183HL18</accession>